<dbReference type="EMBL" id="AY350711">
    <property type="protein sequence ID" value="AAR15433.1"/>
    <property type="molecule type" value="Genomic_DNA"/>
</dbReference>
<comment type="similarity">
    <text evidence="1 6">Belongs to the oleosin family.</text>
</comment>
<dbReference type="PROSITE" id="PS00811">
    <property type="entry name" value="OLEOSINS"/>
    <property type="match status" value="1"/>
</dbReference>
<organism evidence="9">
    <name type="scientific">Sisymbrium irio</name>
    <name type="common">London rocket</name>
    <dbReference type="NCBI Taxonomy" id="3730"/>
    <lineage>
        <taxon>Eukaryota</taxon>
        <taxon>Viridiplantae</taxon>
        <taxon>Streptophyta</taxon>
        <taxon>Embryophyta</taxon>
        <taxon>Tracheophyta</taxon>
        <taxon>Spermatophyta</taxon>
        <taxon>Magnoliopsida</taxon>
        <taxon>eudicotyledons</taxon>
        <taxon>Gunneridae</taxon>
        <taxon>Pentapetalae</taxon>
        <taxon>rosids</taxon>
        <taxon>malvids</taxon>
        <taxon>Brassicales</taxon>
        <taxon>Brassicaceae</taxon>
        <taxon>Sisymbrieae</taxon>
        <taxon>Sisymbrium</taxon>
    </lineage>
</organism>
<dbReference type="InterPro" id="IPR000136">
    <property type="entry name" value="Oleosin"/>
</dbReference>
<evidence type="ECO:0000313" key="9">
    <source>
        <dbReference type="EMBL" id="AAR15433.1"/>
    </source>
</evidence>
<comment type="subcellular location">
    <subcellularLocation>
        <location evidence="6">Lipid droplet</location>
    </subcellularLocation>
    <subcellularLocation>
        <location evidence="6">Membrane</location>
        <topology evidence="6">Multi-pass membrane protein</topology>
    </subcellularLocation>
</comment>
<protein>
    <recommendedName>
        <fullName evidence="6">Oleosin</fullName>
    </recommendedName>
</protein>
<dbReference type="GO" id="GO:0012511">
    <property type="term" value="C:monolayer-surrounded lipid storage body"/>
    <property type="evidence" value="ECO:0007669"/>
    <property type="project" value="InterPro"/>
</dbReference>
<dbReference type="AlphaFoldDB" id="Q6V5I5"/>
<proteinExistence type="inferred from homology"/>
<dbReference type="GO" id="GO:0009791">
    <property type="term" value="P:post-embryonic development"/>
    <property type="evidence" value="ECO:0007669"/>
    <property type="project" value="UniProtKB-ARBA"/>
</dbReference>
<dbReference type="PANTHER" id="PTHR33203">
    <property type="entry name" value="OLEOSIN"/>
    <property type="match status" value="1"/>
</dbReference>
<keyword evidence="5 8" id="KW-0472">Membrane</keyword>
<gene>
    <name evidence="9" type="ORF">Sio_7550</name>
</gene>
<feature type="transmembrane region" description="Helical" evidence="8">
    <location>
        <begin position="50"/>
        <end position="79"/>
    </location>
</feature>
<evidence type="ECO:0000256" key="7">
    <source>
        <dbReference type="SAM" id="MobiDB-lite"/>
    </source>
</evidence>
<evidence type="ECO:0000256" key="4">
    <source>
        <dbReference type="ARBA" id="ARBA00022989"/>
    </source>
</evidence>
<evidence type="ECO:0000256" key="3">
    <source>
        <dbReference type="ARBA" id="ARBA00022692"/>
    </source>
</evidence>
<keyword evidence="2 6" id="KW-0551">Lipid droplet</keyword>
<keyword evidence="4 8" id="KW-1133">Transmembrane helix</keyword>
<dbReference type="PANTHER" id="PTHR33203:SF26">
    <property type="entry name" value="GLYCINE-RICH PROTEIN-RELATED"/>
    <property type="match status" value="1"/>
</dbReference>
<dbReference type="GO" id="GO:0048608">
    <property type="term" value="P:reproductive structure development"/>
    <property type="evidence" value="ECO:0007669"/>
    <property type="project" value="UniProtKB-ARBA"/>
</dbReference>
<dbReference type="GO" id="GO:0019915">
    <property type="term" value="P:lipid storage"/>
    <property type="evidence" value="ECO:0007669"/>
    <property type="project" value="TreeGrafter"/>
</dbReference>
<evidence type="ECO:0000256" key="8">
    <source>
        <dbReference type="SAM" id="Phobius"/>
    </source>
</evidence>
<evidence type="ECO:0000256" key="6">
    <source>
        <dbReference type="RuleBase" id="RU000540"/>
    </source>
</evidence>
<dbReference type="Pfam" id="PF01277">
    <property type="entry name" value="Oleosin"/>
    <property type="match status" value="1"/>
</dbReference>
<dbReference type="GO" id="GO:0005576">
    <property type="term" value="C:extracellular region"/>
    <property type="evidence" value="ECO:0007669"/>
    <property type="project" value="TreeGrafter"/>
</dbReference>
<reference evidence="9" key="1">
    <citation type="journal article" date="2004" name="Proc. Natl. Acad. Sci. U.S.A.">
        <title>Comparisons of pollen coat genes across Brassicaceae species reveal rapid evolution by repeat expansion and diversification.</title>
        <authorList>
            <person name="Fiebig A."/>
            <person name="Kimport R."/>
            <person name="Preuss D."/>
        </authorList>
    </citation>
    <scope>NUCLEOTIDE SEQUENCE</scope>
    <source>
        <strain evidence="9">SASSC JO4</strain>
    </source>
</reference>
<accession>Q6V5I5</accession>
<keyword evidence="3 8" id="KW-0812">Transmembrane</keyword>
<feature type="region of interest" description="Disordered" evidence="7">
    <location>
        <begin position="87"/>
        <end position="110"/>
    </location>
</feature>
<sequence length="110" mass="11226">MFFEIIQAIFTAAAALALFVFAGITLGGSAVGLAVSTPLFVIFSPILVPATIATTLLATGFTASGSFGATALSILMWLYKKYTGKEPPKIPGMTPAAPKSKPADSGGKTE</sequence>
<dbReference type="GO" id="GO:0016020">
    <property type="term" value="C:membrane"/>
    <property type="evidence" value="ECO:0007669"/>
    <property type="project" value="UniProtKB-SubCell"/>
</dbReference>
<evidence type="ECO:0000256" key="1">
    <source>
        <dbReference type="ARBA" id="ARBA00010858"/>
    </source>
</evidence>
<evidence type="ECO:0000256" key="5">
    <source>
        <dbReference type="ARBA" id="ARBA00023136"/>
    </source>
</evidence>
<evidence type="ECO:0000256" key="2">
    <source>
        <dbReference type="ARBA" id="ARBA00022677"/>
    </source>
</evidence>
<name>Q6V5I5_SISIR</name>